<name>A0AAJ2UJ45_9ACTN</name>
<feature type="region of interest" description="Disordered" evidence="1">
    <location>
        <begin position="115"/>
        <end position="158"/>
    </location>
</feature>
<evidence type="ECO:0000313" key="2">
    <source>
        <dbReference type="EMBL" id="MDX3128474.1"/>
    </source>
</evidence>
<gene>
    <name evidence="2" type="ORF">PV367_01345</name>
</gene>
<reference evidence="2" key="1">
    <citation type="journal article" date="2023" name="Microb. Genom.">
        <title>Mesoterricola silvestris gen. nov., sp. nov., Mesoterricola sediminis sp. nov., Geothrix oryzae sp. nov., Geothrix edaphica sp. nov., Geothrix rubra sp. nov., and Geothrix limicola sp. nov., six novel members of Acidobacteriota isolated from soils.</title>
        <authorList>
            <person name="Weisberg A.J."/>
            <person name="Pearce E."/>
            <person name="Kramer C.G."/>
            <person name="Chang J.H."/>
            <person name="Clarke C.R."/>
        </authorList>
    </citation>
    <scope>NUCLEOTIDE SEQUENCE</scope>
    <source>
        <strain evidence="2">ND06-05F</strain>
    </source>
</reference>
<proteinExistence type="predicted"/>
<accession>A0AAJ2UJ45</accession>
<dbReference type="InterPro" id="IPR054202">
    <property type="entry name" value="DUF6907"/>
</dbReference>
<feature type="compositionally biased region" description="Polar residues" evidence="1">
    <location>
        <begin position="148"/>
        <end position="158"/>
    </location>
</feature>
<feature type="compositionally biased region" description="Basic residues" evidence="1">
    <location>
        <begin position="137"/>
        <end position="147"/>
    </location>
</feature>
<dbReference type="Pfam" id="PF21848">
    <property type="entry name" value="DUF6907"/>
    <property type="match status" value="1"/>
</dbReference>
<evidence type="ECO:0000313" key="3">
    <source>
        <dbReference type="Proteomes" id="UP001273589"/>
    </source>
</evidence>
<dbReference type="EMBL" id="JARAWN010000004">
    <property type="protein sequence ID" value="MDX3128474.1"/>
    <property type="molecule type" value="Genomic_DNA"/>
</dbReference>
<protein>
    <submittedName>
        <fullName evidence="2">Uncharacterized protein</fullName>
    </submittedName>
</protein>
<comment type="caution">
    <text evidence="2">The sequence shown here is derived from an EMBL/GenBank/DDBJ whole genome shotgun (WGS) entry which is preliminary data.</text>
</comment>
<organism evidence="2 3">
    <name type="scientific">Streptomyces europaeiscabiei</name>
    <dbReference type="NCBI Taxonomy" id="146819"/>
    <lineage>
        <taxon>Bacteria</taxon>
        <taxon>Bacillati</taxon>
        <taxon>Actinomycetota</taxon>
        <taxon>Actinomycetes</taxon>
        <taxon>Kitasatosporales</taxon>
        <taxon>Streptomycetaceae</taxon>
        <taxon>Streptomyces</taxon>
    </lineage>
</organism>
<sequence length="158" mass="17625">MPLTIETSRGRVTALATTLATALEQRPFTERHPGRGVFINVEIDGDHYPPDPDELHRLAAALDHHAQQLRVLGNELATLVQLSMTFRAFSKRSPVNLFPVGRSHLSQDAMRRTGDTFLPAPALPSEPATETRDRRAAHARRRGRTQYKQKPQVTASES</sequence>
<dbReference type="AlphaFoldDB" id="A0AAJ2UJ45"/>
<dbReference type="Proteomes" id="UP001273589">
    <property type="component" value="Unassembled WGS sequence"/>
</dbReference>
<evidence type="ECO:0000256" key="1">
    <source>
        <dbReference type="SAM" id="MobiDB-lite"/>
    </source>
</evidence>